<feature type="transmembrane region" description="Helical" evidence="1">
    <location>
        <begin position="114"/>
        <end position="138"/>
    </location>
</feature>
<evidence type="ECO:0000313" key="3">
    <source>
        <dbReference type="RefSeq" id="XP_030369450.1"/>
    </source>
</evidence>
<keyword evidence="2" id="KW-1185">Reference proteome</keyword>
<gene>
    <name evidence="3" type="primary">LOC115620382</name>
</gene>
<keyword evidence="1" id="KW-0472">Membrane</keyword>
<feature type="transmembrane region" description="Helical" evidence="1">
    <location>
        <begin position="12"/>
        <end position="34"/>
    </location>
</feature>
<accession>A0A6J2T2I9</accession>
<dbReference type="Proteomes" id="UP000504634">
    <property type="component" value="Unplaced"/>
</dbReference>
<dbReference type="OrthoDB" id="8023539at2759"/>
<name>A0A6J2T2I9_DROLE</name>
<reference evidence="3" key="1">
    <citation type="submission" date="2025-08" db="UniProtKB">
        <authorList>
            <consortium name="RefSeq"/>
        </authorList>
    </citation>
    <scope>IDENTIFICATION</scope>
    <source>
        <strain evidence="3">11010-0011.00</strain>
        <tissue evidence="3">Whole body</tissue>
    </source>
</reference>
<keyword evidence="1" id="KW-0812">Transmembrane</keyword>
<dbReference type="GeneID" id="115620382"/>
<feature type="transmembrane region" description="Helical" evidence="1">
    <location>
        <begin position="46"/>
        <end position="66"/>
    </location>
</feature>
<organism evidence="2 3">
    <name type="scientific">Drosophila lebanonensis</name>
    <name type="common">Fruit fly</name>
    <name type="synonym">Scaptodrosophila lebanonensis</name>
    <dbReference type="NCBI Taxonomy" id="7225"/>
    <lineage>
        <taxon>Eukaryota</taxon>
        <taxon>Metazoa</taxon>
        <taxon>Ecdysozoa</taxon>
        <taxon>Arthropoda</taxon>
        <taxon>Hexapoda</taxon>
        <taxon>Insecta</taxon>
        <taxon>Pterygota</taxon>
        <taxon>Neoptera</taxon>
        <taxon>Endopterygota</taxon>
        <taxon>Diptera</taxon>
        <taxon>Brachycera</taxon>
        <taxon>Muscomorpha</taxon>
        <taxon>Ephydroidea</taxon>
        <taxon>Drosophilidae</taxon>
        <taxon>Scaptodrosophila</taxon>
    </lineage>
</organism>
<proteinExistence type="predicted"/>
<dbReference type="AlphaFoldDB" id="A0A6J2T2I9"/>
<keyword evidence="1" id="KW-1133">Transmembrane helix</keyword>
<evidence type="ECO:0000256" key="1">
    <source>
        <dbReference type="SAM" id="Phobius"/>
    </source>
</evidence>
<protein>
    <submittedName>
        <fullName evidence="3">Uncharacterized protein LOC115620382</fullName>
    </submittedName>
</protein>
<dbReference type="RefSeq" id="XP_030369450.1">
    <property type="nucleotide sequence ID" value="XM_030513590.1"/>
</dbReference>
<sequence>MAFPFRGVNCALQLIITILEFIALDFLCFEVIYTHCVLGGEYGASVFLQLYLLPAIFFQSLILALFRVCCGTVGLDPIAVIFNLSSGIICTITSIMLLIAMIGHCGNDKAYRFYTTGICGLIAGVLHLINAIVCNIYMPRGEEYHLKPSKTSRYHKTRAAALGIV</sequence>
<evidence type="ECO:0000313" key="2">
    <source>
        <dbReference type="Proteomes" id="UP000504634"/>
    </source>
</evidence>
<feature type="transmembrane region" description="Helical" evidence="1">
    <location>
        <begin position="78"/>
        <end position="102"/>
    </location>
</feature>